<dbReference type="CDD" id="cd02440">
    <property type="entry name" value="AdoMet_MTases"/>
    <property type="match status" value="1"/>
</dbReference>
<feature type="domain" description="Tellurite resistance methyltransferase TehB-like" evidence="1">
    <location>
        <begin position="38"/>
        <end position="137"/>
    </location>
</feature>
<evidence type="ECO:0000259" key="1">
    <source>
        <dbReference type="Pfam" id="PF03848"/>
    </source>
</evidence>
<dbReference type="InterPro" id="IPR029063">
    <property type="entry name" value="SAM-dependent_MTases_sf"/>
</dbReference>
<organism evidence="2 3">
    <name type="scientific">Flammeovirga pectinis</name>
    <dbReference type="NCBI Taxonomy" id="2494373"/>
    <lineage>
        <taxon>Bacteria</taxon>
        <taxon>Pseudomonadati</taxon>
        <taxon>Bacteroidota</taxon>
        <taxon>Cytophagia</taxon>
        <taxon>Cytophagales</taxon>
        <taxon>Flammeovirgaceae</taxon>
        <taxon>Flammeovirga</taxon>
    </lineage>
</organism>
<dbReference type="EMBL" id="CP034562">
    <property type="protein sequence ID" value="AZQ61122.1"/>
    <property type="molecule type" value="Genomic_DNA"/>
</dbReference>
<dbReference type="OrthoDB" id="9791837at2"/>
<protein>
    <submittedName>
        <fullName evidence="2">Methyltransferase domain-containing protein</fullName>
    </submittedName>
</protein>
<dbReference type="AlphaFoldDB" id="A0A3Q9FNF6"/>
<name>A0A3Q9FNF6_9BACT</name>
<dbReference type="SUPFAM" id="SSF53335">
    <property type="entry name" value="S-adenosyl-L-methionine-dependent methyltransferases"/>
    <property type="match status" value="1"/>
</dbReference>
<sequence length="195" mass="22883">MLEINKIEGWDSFYKSPNAFGNPYPELIHFLEEIKIKRNLLDLGAGQGRTTIPTTKLGYKVTAVDYSREGISIIKNSLEKVDTEVADIFDYKISQMYQIILLDAVIHCQPEDLERESQLFKSIENKLEKDGFLLLITHQWDMREDHLIKLFNKNYQSLKFQFNSHIVHSFIPPNQIEKSSMEMSFMCFKKIDRNE</sequence>
<dbReference type="Proteomes" id="UP000267268">
    <property type="component" value="Chromosome 1"/>
</dbReference>
<dbReference type="GO" id="GO:0032259">
    <property type="term" value="P:methylation"/>
    <property type="evidence" value="ECO:0007669"/>
    <property type="project" value="UniProtKB-KW"/>
</dbReference>
<accession>A0A3Q9FNF6</accession>
<dbReference type="GO" id="GO:0008168">
    <property type="term" value="F:methyltransferase activity"/>
    <property type="evidence" value="ECO:0007669"/>
    <property type="project" value="UniProtKB-KW"/>
</dbReference>
<dbReference type="InterPro" id="IPR015985">
    <property type="entry name" value="TehB-like_dom"/>
</dbReference>
<keyword evidence="2" id="KW-0489">Methyltransferase</keyword>
<dbReference type="KEGG" id="fll:EI427_02475"/>
<evidence type="ECO:0000313" key="2">
    <source>
        <dbReference type="EMBL" id="AZQ61122.1"/>
    </source>
</evidence>
<dbReference type="Pfam" id="PF03848">
    <property type="entry name" value="TehB"/>
    <property type="match status" value="1"/>
</dbReference>
<keyword evidence="3" id="KW-1185">Reference proteome</keyword>
<gene>
    <name evidence="2" type="ORF">EI427_02475</name>
</gene>
<dbReference type="Gene3D" id="3.40.50.150">
    <property type="entry name" value="Vaccinia Virus protein VP39"/>
    <property type="match status" value="1"/>
</dbReference>
<proteinExistence type="predicted"/>
<reference evidence="2 3" key="1">
    <citation type="submission" date="2018-12" db="EMBL/GenBank/DDBJ databases">
        <title>Flammeovirga pectinis sp. nov., isolated from the gut of the Korean scallop, Patinopecten yessoensis.</title>
        <authorList>
            <person name="Bae J.-W."/>
            <person name="Jeong Y.-S."/>
            <person name="Kang W."/>
        </authorList>
    </citation>
    <scope>NUCLEOTIDE SEQUENCE [LARGE SCALE GENOMIC DNA]</scope>
    <source>
        <strain evidence="2 3">L12M1</strain>
    </source>
</reference>
<evidence type="ECO:0000313" key="3">
    <source>
        <dbReference type="Proteomes" id="UP000267268"/>
    </source>
</evidence>
<keyword evidence="2" id="KW-0808">Transferase</keyword>